<proteinExistence type="predicted"/>
<organism evidence="2 4">
    <name type="scientific">Ustilago bromivora</name>
    <dbReference type="NCBI Taxonomy" id="307758"/>
    <lineage>
        <taxon>Eukaryota</taxon>
        <taxon>Fungi</taxon>
        <taxon>Dikarya</taxon>
        <taxon>Basidiomycota</taxon>
        <taxon>Ustilaginomycotina</taxon>
        <taxon>Ustilaginomycetes</taxon>
        <taxon>Ustilaginales</taxon>
        <taxon>Ustilaginaceae</taxon>
        <taxon>Ustilago</taxon>
    </lineage>
</organism>
<evidence type="ECO:0000313" key="5">
    <source>
        <dbReference type="Proteomes" id="UP000658997"/>
    </source>
</evidence>
<reference evidence="2" key="2">
    <citation type="submission" date="2016-04" db="EMBL/GenBank/DDBJ databases">
        <authorList>
            <person name="Evans L.H."/>
            <person name="Alamgir A."/>
            <person name="Owens N."/>
            <person name="Weber N.D."/>
            <person name="Virtaneva K."/>
            <person name="Barbian K."/>
            <person name="Babar A."/>
            <person name="Rosenke K."/>
        </authorList>
    </citation>
    <scope>NUCLEOTIDE SEQUENCE</scope>
    <source>
        <strain evidence="2">UB2112</strain>
    </source>
</reference>
<keyword evidence="1" id="KW-0732">Signal</keyword>
<reference evidence="3" key="3">
    <citation type="submission" date="2018-08" db="EMBL/GenBank/DDBJ databases">
        <authorList>
            <person name="Guldener U."/>
        </authorList>
    </citation>
    <scope>NUCLEOTIDE SEQUENCE</scope>
    <source>
        <strain evidence="3">UB2</strain>
    </source>
</reference>
<keyword evidence="5" id="KW-1185">Reference proteome</keyword>
<sequence>MRLSSSLILILAAITMANAASVDAALPATQKHHLARVKDGKVRVNALDTVKVSTGQVDLKNLKHLVKVAARRGLADVNALHAAHANVDAVDIKHVAGLVQTLSAHLESQTKTAEGILKLKDHKKQAAKTDVLLDNIKASLANTFIDLHSLTQSTKSATHHQKGSVAKVRLLSRDLLSVLNPQVVSNLISSKDVAGSAGLTTLLQNLNVDSVLQGDALSVLTNLKVIETVHKVAKIDTVLASITAIPDAVPLIEAFQGLDSPVAFVAALADIKSITSLVSAVHGGQNEVAKVPGSGKLVAYAGKYGFNTVARVFNVAGVESVLKSVVAVPGSVALLESIKSIADVPAFVSGLQVLNTVSFVKSIQSVTDINALTGVLATVSHIAPVKRQLLDGVKTTVAGLGLQRVLSLKRAIAHVVALPDSTLAKVEAVVKRGLTSGLVDTDVAGLDLAHVAVLKRSIADLSVLDEKEIDALLAVVRRDVLADVGSLVDIKDVLGITDDKVRRDGLPIGKLPVDIGGFGSGPLGESGATLGLLDPNDGLASIGGAGEGTLGHGGGDLTLLDVHRLASIKRSSLLTPVEGTISNLQLLQTLPVLKRTILDTTGIVSSVPELLHSVHPLRRQAHKEDNISIALFDGSVETFITDVTAMLTHVVEISDTLHVSSITTDIKEQIIPLVQAITKSIANIASIKAPKLTSKLDKVDNFAAKTVQSLV</sequence>
<evidence type="ECO:0000256" key="1">
    <source>
        <dbReference type="SAM" id="SignalP"/>
    </source>
</evidence>
<evidence type="ECO:0000313" key="4">
    <source>
        <dbReference type="Proteomes" id="UP000179920"/>
    </source>
</evidence>
<protein>
    <submittedName>
        <fullName evidence="2">Uncharacterized protein</fullName>
    </submittedName>
</protein>
<accession>A0A1K0H756</accession>
<reference evidence="4" key="1">
    <citation type="submission" date="2016-04" db="EMBL/GenBank/DDBJ databases">
        <authorList>
            <person name="Guldener U."/>
            <person name="Guldener U."/>
        </authorList>
    </citation>
    <scope>NUCLEOTIDE SEQUENCE [LARGE SCALE GENOMIC DNA]</scope>
    <source>
        <strain evidence="4">UB2112</strain>
    </source>
</reference>
<feature type="signal peptide" evidence="1">
    <location>
        <begin position="1"/>
        <end position="19"/>
    </location>
</feature>
<feature type="chain" id="PRO_5038218834" evidence="1">
    <location>
        <begin position="20"/>
        <end position="711"/>
    </location>
</feature>
<dbReference type="EMBL" id="LT558123">
    <property type="protein sequence ID" value="SAM82211.1"/>
    <property type="molecule type" value="Genomic_DNA"/>
</dbReference>
<evidence type="ECO:0000313" key="2">
    <source>
        <dbReference type="EMBL" id="SAM82211.1"/>
    </source>
</evidence>
<evidence type="ECO:0000313" key="3">
    <source>
        <dbReference type="EMBL" id="SYW81051.1"/>
    </source>
</evidence>
<name>A0A1K0H756_9BASI</name>
<gene>
    <name evidence="3" type="ORF">UBRO2_04083</name>
    <name evidence="2" type="ORF">UBRO_04803</name>
</gene>
<dbReference type="Proteomes" id="UP000179920">
    <property type="component" value="Chromosome VII"/>
</dbReference>
<dbReference type="EMBL" id="ULHB01000088">
    <property type="protein sequence ID" value="SYW81051.1"/>
    <property type="molecule type" value="Genomic_DNA"/>
</dbReference>
<dbReference type="OrthoDB" id="2549956at2759"/>
<dbReference type="AlphaFoldDB" id="A0A1K0H756"/>
<dbReference type="Proteomes" id="UP000658997">
    <property type="component" value="Unassembled WGS sequence"/>
</dbReference>